<feature type="transmembrane region" description="Helical" evidence="1">
    <location>
        <begin position="12"/>
        <end position="31"/>
    </location>
</feature>
<gene>
    <name evidence="3" type="ORF">PSJ8397_03251</name>
</gene>
<name>A0A1Y5TCJ8_9RHOB</name>
<dbReference type="Pfam" id="PF26604">
    <property type="entry name" value="CBU_0592"/>
    <property type="match status" value="1"/>
</dbReference>
<dbReference type="OrthoDB" id="7876943at2"/>
<dbReference type="Proteomes" id="UP000193623">
    <property type="component" value="Unassembled WGS sequence"/>
</dbReference>
<accession>A0A1Y5TCJ8</accession>
<keyword evidence="1" id="KW-1133">Transmembrane helix</keyword>
<feature type="domain" description="CBU-0592-like" evidence="2">
    <location>
        <begin position="15"/>
        <end position="83"/>
    </location>
</feature>
<evidence type="ECO:0000259" key="2">
    <source>
        <dbReference type="Pfam" id="PF26604"/>
    </source>
</evidence>
<reference evidence="3 4" key="1">
    <citation type="submission" date="2017-03" db="EMBL/GenBank/DDBJ databases">
        <authorList>
            <person name="Afonso C.L."/>
            <person name="Miller P.J."/>
            <person name="Scott M.A."/>
            <person name="Spackman E."/>
            <person name="Goraichik I."/>
            <person name="Dimitrov K.M."/>
            <person name="Suarez D.L."/>
            <person name="Swayne D.E."/>
        </authorList>
    </citation>
    <scope>NUCLEOTIDE SEQUENCE [LARGE SCALE GENOMIC DNA]</scope>
    <source>
        <strain evidence="3 4">CECT 8397</strain>
    </source>
</reference>
<dbReference type="RefSeq" id="WP_085865624.1">
    <property type="nucleotide sequence ID" value="NZ_FWFT01000006.1"/>
</dbReference>
<keyword evidence="1" id="KW-0812">Transmembrane</keyword>
<evidence type="ECO:0000313" key="3">
    <source>
        <dbReference type="EMBL" id="SLN60858.1"/>
    </source>
</evidence>
<evidence type="ECO:0000313" key="4">
    <source>
        <dbReference type="Proteomes" id="UP000193623"/>
    </source>
</evidence>
<keyword evidence="4" id="KW-1185">Reference proteome</keyword>
<proteinExistence type="predicted"/>
<organism evidence="3 4">
    <name type="scientific">Pseudooctadecabacter jejudonensis</name>
    <dbReference type="NCBI Taxonomy" id="1391910"/>
    <lineage>
        <taxon>Bacteria</taxon>
        <taxon>Pseudomonadati</taxon>
        <taxon>Pseudomonadota</taxon>
        <taxon>Alphaproteobacteria</taxon>
        <taxon>Rhodobacterales</taxon>
        <taxon>Paracoccaceae</taxon>
        <taxon>Pseudooctadecabacter</taxon>
    </lineage>
</organism>
<dbReference type="EMBL" id="FWFT01000006">
    <property type="protein sequence ID" value="SLN60858.1"/>
    <property type="molecule type" value="Genomic_DNA"/>
</dbReference>
<dbReference type="InterPro" id="IPR058058">
    <property type="entry name" value="CBU_0592-like"/>
</dbReference>
<sequence>MDHFITYLNGLSAAQLTGVSGFFCYMLSFGAVQLGRLDGNSTAYSLCNILAASLVAVSLIEEFNLSSALIQGSWITLGLVGLSLRAAKAWASTRRVLNTTLEQEA</sequence>
<keyword evidence="1" id="KW-0472">Membrane</keyword>
<dbReference type="AlphaFoldDB" id="A0A1Y5TCJ8"/>
<evidence type="ECO:0000256" key="1">
    <source>
        <dbReference type="SAM" id="Phobius"/>
    </source>
</evidence>
<dbReference type="NCBIfam" id="NF047864">
    <property type="entry name" value="CBU_0592_membra"/>
    <property type="match status" value="1"/>
</dbReference>
<protein>
    <recommendedName>
        <fullName evidence="2">CBU-0592-like domain-containing protein</fullName>
    </recommendedName>
</protein>